<dbReference type="GO" id="GO:0042597">
    <property type="term" value="C:periplasmic space"/>
    <property type="evidence" value="ECO:0007669"/>
    <property type="project" value="InterPro"/>
</dbReference>
<reference evidence="4" key="1">
    <citation type="journal article" date="2015" name="Nature">
        <title>Complex archaea that bridge the gap between prokaryotes and eukaryotes.</title>
        <authorList>
            <person name="Spang A."/>
            <person name="Saw J.H."/>
            <person name="Jorgensen S.L."/>
            <person name="Zaremba-Niedzwiedzka K."/>
            <person name="Martijn J."/>
            <person name="Lind A.E."/>
            <person name="van Eijk R."/>
            <person name="Schleper C."/>
            <person name="Guy L."/>
            <person name="Ettema T.J."/>
        </authorList>
    </citation>
    <scope>NUCLEOTIDE SEQUENCE</scope>
</reference>
<evidence type="ECO:0000256" key="1">
    <source>
        <dbReference type="ARBA" id="ARBA00022729"/>
    </source>
</evidence>
<comment type="caution">
    <text evidence="4">The sequence shown here is derived from an EMBL/GenBank/DDBJ whole genome shotgun (WGS) entry which is preliminary data.</text>
</comment>
<organism evidence="4">
    <name type="scientific">marine sediment metagenome</name>
    <dbReference type="NCBI Taxonomy" id="412755"/>
    <lineage>
        <taxon>unclassified sequences</taxon>
        <taxon>metagenomes</taxon>
        <taxon>ecological metagenomes</taxon>
    </lineage>
</organism>
<gene>
    <name evidence="4" type="ORF">LCGC14_0080520</name>
</gene>
<dbReference type="Pfam" id="PF05426">
    <property type="entry name" value="Alginate_lyase"/>
    <property type="match status" value="1"/>
</dbReference>
<evidence type="ECO:0000313" key="4">
    <source>
        <dbReference type="EMBL" id="KKO04741.1"/>
    </source>
</evidence>
<protein>
    <recommendedName>
        <fullName evidence="3">Alginate lyase domain-containing protein</fullName>
    </recommendedName>
</protein>
<dbReference type="EMBL" id="LAZR01000021">
    <property type="protein sequence ID" value="KKO04741.1"/>
    <property type="molecule type" value="Genomic_DNA"/>
</dbReference>
<evidence type="ECO:0000256" key="2">
    <source>
        <dbReference type="ARBA" id="ARBA00023239"/>
    </source>
</evidence>
<dbReference type="SUPFAM" id="SSF48230">
    <property type="entry name" value="Chondroitin AC/alginate lyase"/>
    <property type="match status" value="1"/>
</dbReference>
<feature type="domain" description="Alginate lyase" evidence="3">
    <location>
        <begin position="83"/>
        <end position="357"/>
    </location>
</feature>
<dbReference type="AlphaFoldDB" id="A0A0F9VHY5"/>
<dbReference type="GO" id="GO:0016829">
    <property type="term" value="F:lyase activity"/>
    <property type="evidence" value="ECO:0007669"/>
    <property type="project" value="UniProtKB-KW"/>
</dbReference>
<sequence length="413" mass="46835">MNTLLTLRLHYFSLSLVFMLCTTFTFAQDIETNATPSLLLGQGDQLPRIKKELVAGNTDLVAALKKIVAEADAALDQPIVNVVAEGALPPSGDAHDYFSYSPYWWPDAENPDGPYIWRDGVTNPDRRTSDVSRLEAMSKAVTSLVPAWYFTGDERYAERAVQQIRAWYLDPETRMNPNFRYGQKRRGHDYNSSGGILESNRMDWVVDCAILLEDFSGWTDKDKTDLRSWFGELSTWMVESPEGIEEAMQPNNHGAWYNQHLILFSLYGEKPEIARAHLELMPARIFGQVFIDGRQPQELIRTNALSYSIYGARALVGVARLGRHLDVDLFAYRSTEGRSIRLAIDYITPFILGEEEWPGNQIRPLRTGRANELYWNAALGFQEREFATILRKLPGGSLPSPIVQLLDPLPEGW</sequence>
<evidence type="ECO:0000259" key="3">
    <source>
        <dbReference type="Pfam" id="PF05426"/>
    </source>
</evidence>
<keyword evidence="2" id="KW-0456">Lyase</keyword>
<dbReference type="Gene3D" id="1.50.10.100">
    <property type="entry name" value="Chondroitin AC/alginate lyase"/>
    <property type="match status" value="1"/>
</dbReference>
<proteinExistence type="predicted"/>
<accession>A0A0F9VHY5</accession>
<dbReference type="InterPro" id="IPR008397">
    <property type="entry name" value="Alginate_lyase_dom"/>
</dbReference>
<name>A0A0F9VHY5_9ZZZZ</name>
<keyword evidence="1" id="KW-0732">Signal</keyword>
<dbReference type="InterPro" id="IPR008929">
    <property type="entry name" value="Chondroitin_lyas"/>
</dbReference>